<dbReference type="Pfam" id="PF03787">
    <property type="entry name" value="RAMPs"/>
    <property type="match status" value="1"/>
</dbReference>
<name>A0A923LNG6_9FIRM</name>
<protein>
    <recommendedName>
        <fullName evidence="2">CRISPR type III-associated protein domain-containing protein</fullName>
    </recommendedName>
</protein>
<keyword evidence="4" id="KW-1185">Reference proteome</keyword>
<organism evidence="3 4">
    <name type="scientific">Roseburia zhanii</name>
    <dbReference type="NCBI Taxonomy" id="2763064"/>
    <lineage>
        <taxon>Bacteria</taxon>
        <taxon>Bacillati</taxon>
        <taxon>Bacillota</taxon>
        <taxon>Clostridia</taxon>
        <taxon>Lachnospirales</taxon>
        <taxon>Lachnospiraceae</taxon>
        <taxon>Roseburia</taxon>
    </lineage>
</organism>
<reference evidence="3" key="1">
    <citation type="submission" date="2020-08" db="EMBL/GenBank/DDBJ databases">
        <title>Genome public.</title>
        <authorList>
            <person name="Liu C."/>
            <person name="Sun Q."/>
        </authorList>
    </citation>
    <scope>NUCLEOTIDE SEQUENCE</scope>
    <source>
        <strain evidence="3">BX1005</strain>
    </source>
</reference>
<keyword evidence="1" id="KW-0051">Antiviral defense</keyword>
<accession>A0A923LNG6</accession>
<dbReference type="EMBL" id="JACOPH010000001">
    <property type="protein sequence ID" value="MBC5713194.1"/>
    <property type="molecule type" value="Genomic_DNA"/>
</dbReference>
<dbReference type="GO" id="GO:0051607">
    <property type="term" value="P:defense response to virus"/>
    <property type="evidence" value="ECO:0007669"/>
    <property type="project" value="UniProtKB-KW"/>
</dbReference>
<dbReference type="Proteomes" id="UP000606720">
    <property type="component" value="Unassembled WGS sequence"/>
</dbReference>
<feature type="domain" description="CRISPR type III-associated protein" evidence="2">
    <location>
        <begin position="24"/>
        <end position="204"/>
    </location>
</feature>
<evidence type="ECO:0000313" key="4">
    <source>
        <dbReference type="Proteomes" id="UP000606720"/>
    </source>
</evidence>
<evidence type="ECO:0000256" key="1">
    <source>
        <dbReference type="ARBA" id="ARBA00023118"/>
    </source>
</evidence>
<evidence type="ECO:0000259" key="2">
    <source>
        <dbReference type="Pfam" id="PF03787"/>
    </source>
</evidence>
<sequence>MMKYIRYIVKNDEPLRIADDSTSQNGQTVTLRYIPGTTIRGYIVNQLVYTLGEQFDKYKRDLISGQIVYMNAYLYENNRELLPSPKGFYEDKTVVTEKKEIQNVVINGEFDDGNKRAGLGKFCYFKDQCIYYYNVETGSDMKILINKRKQDDKQNVFRNEYITSGHTFVGYIKVDDEELAKAILEVFQKNIFLGNARSQGLGKCRVLDIKEMPEDFIPYQEYAVTDDAENTCYMMLLSNTAMRDNRGEYVGLDLKYLEEKLGVSNLRIEYCSTSTVNVKGYNRAWGSKIPSITMYEQGSVFKLKFDGSASLENMLKIMQSGLGVRKSEGFGRVLFLKDYENIRFKMEEKHRAEDFTQESPNGNDMQDLKILASNYYKKEIIQAMQEKIAKEMQEDKAFSVNAINLNNSQIGNVRGLLEANRYDAYGTETIKRYFAHAMEKEQNTNVQKQKSSIKALKDTILPILDQPLEQTLGMKHFTKIMGISVDELISEEELQRMKIDYILELMKFDNRKGVK</sequence>
<dbReference type="AlphaFoldDB" id="A0A923LNG6"/>
<proteinExistence type="predicted"/>
<comment type="caution">
    <text evidence="3">The sequence shown here is derived from an EMBL/GenBank/DDBJ whole genome shotgun (WGS) entry which is preliminary data.</text>
</comment>
<gene>
    <name evidence="3" type="ORF">H8S17_03050</name>
</gene>
<dbReference type="InterPro" id="IPR005537">
    <property type="entry name" value="RAMP_III_fam"/>
</dbReference>
<evidence type="ECO:0000313" key="3">
    <source>
        <dbReference type="EMBL" id="MBC5713194.1"/>
    </source>
</evidence>